<protein>
    <submittedName>
        <fullName evidence="2">Uncharacterized protein</fullName>
    </submittedName>
</protein>
<dbReference type="STRING" id="1581420.AAW00_11520"/>
<evidence type="ECO:0000256" key="1">
    <source>
        <dbReference type="SAM" id="Phobius"/>
    </source>
</evidence>
<dbReference type="PATRIC" id="fig|1581420.6.peg.2354"/>
<comment type="caution">
    <text evidence="2">The sequence shown here is derived from an EMBL/GenBank/DDBJ whole genome shotgun (WGS) entry which is preliminary data.</text>
</comment>
<evidence type="ECO:0000313" key="3">
    <source>
        <dbReference type="Proteomes" id="UP000053464"/>
    </source>
</evidence>
<dbReference type="Proteomes" id="UP000053464">
    <property type="component" value="Unassembled WGS sequence"/>
</dbReference>
<evidence type="ECO:0000313" key="2">
    <source>
        <dbReference type="EMBL" id="KLE34765.1"/>
    </source>
</evidence>
<dbReference type="OrthoDB" id="9934293at2"/>
<keyword evidence="1" id="KW-1133">Transmembrane helix</keyword>
<keyword evidence="1" id="KW-0472">Membrane</keyword>
<dbReference type="AlphaFoldDB" id="A0A0G9MVM4"/>
<sequence length="80" mass="8462">MSARVSRHLWPALAGALVSFAVRYVVGDLQVALIGLVVFALIYVVLVVLARAMKWPDAPMVNAVVATVSTTAAFLASHAQ</sequence>
<dbReference type="RefSeq" id="WP_047004413.1">
    <property type="nucleotide sequence ID" value="NZ_LBHB01000002.1"/>
</dbReference>
<accession>A0A0G9MVM4</accession>
<dbReference type="EMBL" id="LBHB01000002">
    <property type="protein sequence ID" value="KLE34765.1"/>
    <property type="molecule type" value="Genomic_DNA"/>
</dbReference>
<proteinExistence type="predicted"/>
<organism evidence="2 3">
    <name type="scientific">Aurantiacibacter luteus</name>
    <dbReference type="NCBI Taxonomy" id="1581420"/>
    <lineage>
        <taxon>Bacteria</taxon>
        <taxon>Pseudomonadati</taxon>
        <taxon>Pseudomonadota</taxon>
        <taxon>Alphaproteobacteria</taxon>
        <taxon>Sphingomonadales</taxon>
        <taxon>Erythrobacteraceae</taxon>
        <taxon>Aurantiacibacter</taxon>
    </lineage>
</organism>
<gene>
    <name evidence="2" type="ORF">AAW00_11520</name>
</gene>
<feature type="transmembrane region" description="Helical" evidence="1">
    <location>
        <begin position="31"/>
        <end position="49"/>
    </location>
</feature>
<name>A0A0G9MVM4_9SPHN</name>
<keyword evidence="1" id="KW-0812">Transmembrane</keyword>
<keyword evidence="3" id="KW-1185">Reference proteome</keyword>
<reference evidence="2 3" key="1">
    <citation type="submission" date="2015-04" db="EMBL/GenBank/DDBJ databases">
        <title>The draft genome sequence of Erythrobacter luteus KA37.</title>
        <authorList>
            <person name="Zhuang L."/>
            <person name="Liu Y."/>
            <person name="Shao Z."/>
        </authorList>
    </citation>
    <scope>NUCLEOTIDE SEQUENCE [LARGE SCALE GENOMIC DNA]</scope>
    <source>
        <strain evidence="2 3">KA37</strain>
    </source>
</reference>